<keyword evidence="3 6" id="KW-0862">Zinc</keyword>
<dbReference type="InterPro" id="IPR011032">
    <property type="entry name" value="GroES-like_sf"/>
</dbReference>
<dbReference type="Gene3D" id="3.40.50.720">
    <property type="entry name" value="NAD(P)-binding Rossmann-like Domain"/>
    <property type="match status" value="1"/>
</dbReference>
<dbReference type="GO" id="GO:0008270">
    <property type="term" value="F:zinc ion binding"/>
    <property type="evidence" value="ECO:0007669"/>
    <property type="project" value="InterPro"/>
</dbReference>
<keyword evidence="4" id="KW-0560">Oxidoreductase</keyword>
<comment type="cofactor">
    <cofactor evidence="1 6">
        <name>Zn(2+)</name>
        <dbReference type="ChEBI" id="CHEBI:29105"/>
    </cofactor>
</comment>
<dbReference type="InterPro" id="IPR020843">
    <property type="entry name" value="ER"/>
</dbReference>
<keyword evidence="2 6" id="KW-0479">Metal-binding</keyword>
<accession>A0A7K0ETF9</accession>
<dbReference type="SMART" id="SM00829">
    <property type="entry name" value="PKS_ER"/>
    <property type="match status" value="1"/>
</dbReference>
<evidence type="ECO:0000313" key="8">
    <source>
        <dbReference type="EMBL" id="MRS64708.1"/>
    </source>
</evidence>
<protein>
    <submittedName>
        <fullName evidence="8">Alcohol dehydrogenase catalytic domain-containing protein</fullName>
    </submittedName>
</protein>
<gene>
    <name evidence="8" type="ORF">GJJ30_25640</name>
</gene>
<evidence type="ECO:0000256" key="4">
    <source>
        <dbReference type="ARBA" id="ARBA00023002"/>
    </source>
</evidence>
<dbReference type="Pfam" id="PF08240">
    <property type="entry name" value="ADH_N"/>
    <property type="match status" value="1"/>
</dbReference>
<dbReference type="GO" id="GO:0005829">
    <property type="term" value="C:cytosol"/>
    <property type="evidence" value="ECO:0007669"/>
    <property type="project" value="TreeGrafter"/>
</dbReference>
<feature type="domain" description="Enoyl reductase (ER)" evidence="7">
    <location>
        <begin position="10"/>
        <end position="365"/>
    </location>
</feature>
<dbReference type="InterPro" id="IPR002328">
    <property type="entry name" value="ADH_Zn_CS"/>
</dbReference>
<dbReference type="CDD" id="cd08279">
    <property type="entry name" value="Zn_ADH_class_III"/>
    <property type="match status" value="1"/>
</dbReference>
<dbReference type="PANTHER" id="PTHR43880">
    <property type="entry name" value="ALCOHOL DEHYDROGENASE"/>
    <property type="match status" value="1"/>
</dbReference>
<evidence type="ECO:0000256" key="6">
    <source>
        <dbReference type="RuleBase" id="RU361277"/>
    </source>
</evidence>
<evidence type="ECO:0000256" key="1">
    <source>
        <dbReference type="ARBA" id="ARBA00001947"/>
    </source>
</evidence>
<dbReference type="GO" id="GO:0051903">
    <property type="term" value="F:S-(hydroxymethyl)glutathione dehydrogenase [NAD(P)+] activity"/>
    <property type="evidence" value="ECO:0007669"/>
    <property type="project" value="TreeGrafter"/>
</dbReference>
<reference evidence="8 9" key="1">
    <citation type="journal article" date="2018" name="Antonie Van Leeuwenhoek">
        <title>Larkinella terrae sp. nov., isolated from soil on Jeju Island, South Korea.</title>
        <authorList>
            <person name="Ten L.N."/>
            <person name="Jeon J."/>
            <person name="Park S.J."/>
            <person name="Park S."/>
            <person name="Lee S.Y."/>
            <person name="Kim M.K."/>
            <person name="Jung H.Y."/>
        </authorList>
    </citation>
    <scope>NUCLEOTIDE SEQUENCE [LARGE SCALE GENOMIC DNA]</scope>
    <source>
        <strain evidence="8 9">KCTC 52001</strain>
    </source>
</reference>
<dbReference type="SUPFAM" id="SSF50129">
    <property type="entry name" value="GroES-like"/>
    <property type="match status" value="2"/>
</dbReference>
<dbReference type="AlphaFoldDB" id="A0A7K0ETF9"/>
<comment type="similarity">
    <text evidence="6">Belongs to the zinc-containing alcohol dehydrogenase family.</text>
</comment>
<dbReference type="InterPro" id="IPR013154">
    <property type="entry name" value="ADH-like_N"/>
</dbReference>
<comment type="caution">
    <text evidence="8">The sequence shown here is derived from an EMBL/GenBank/DDBJ whole genome shotgun (WGS) entry which is preliminary data.</text>
</comment>
<evidence type="ECO:0000256" key="2">
    <source>
        <dbReference type="ARBA" id="ARBA00022723"/>
    </source>
</evidence>
<proteinExistence type="inferred from homology"/>
<evidence type="ECO:0000256" key="3">
    <source>
        <dbReference type="ARBA" id="ARBA00022833"/>
    </source>
</evidence>
<evidence type="ECO:0000313" key="9">
    <source>
        <dbReference type="Proteomes" id="UP000441754"/>
    </source>
</evidence>
<dbReference type="Proteomes" id="UP000441754">
    <property type="component" value="Unassembled WGS sequence"/>
</dbReference>
<evidence type="ECO:0000259" key="7">
    <source>
        <dbReference type="SMART" id="SM00829"/>
    </source>
</evidence>
<dbReference type="InterPro" id="IPR036291">
    <property type="entry name" value="NAD(P)-bd_dom_sf"/>
</dbReference>
<organism evidence="8 9">
    <name type="scientific">Larkinella terrae</name>
    <dbReference type="NCBI Taxonomy" id="2025311"/>
    <lineage>
        <taxon>Bacteria</taxon>
        <taxon>Pseudomonadati</taxon>
        <taxon>Bacteroidota</taxon>
        <taxon>Cytophagia</taxon>
        <taxon>Cytophagales</taxon>
        <taxon>Spirosomataceae</taxon>
        <taxon>Larkinella</taxon>
    </lineage>
</organism>
<dbReference type="EMBL" id="WJXZ01000014">
    <property type="protein sequence ID" value="MRS64708.1"/>
    <property type="molecule type" value="Genomic_DNA"/>
</dbReference>
<dbReference type="Gene3D" id="3.90.180.10">
    <property type="entry name" value="Medium-chain alcohol dehydrogenases, catalytic domain"/>
    <property type="match status" value="1"/>
</dbReference>
<dbReference type="PROSITE" id="PS00059">
    <property type="entry name" value="ADH_ZINC"/>
    <property type="match status" value="1"/>
</dbReference>
<sequence length="367" mass="39035">MRSKAALATGNGSFQIDFIEVGEPQGDEVLVELKAAGICHTDFDSMSWNKPLVMGHEGAGIVRSVGPGVRKVQPGDAVILNWAIPCGQCFQCAEGNLHICEVNSPVTSGNRASGGHAALERTMFQNQPIERAFSLGTLSEYTVVREAAVVKTGIAIPFASAAIVGCGVMTGFGSVVNAAQVKPGRSVVVLGTGGVGLNVIQGARIAGAAMIIAVDINANRLEMAKQYGATHTIQPERDDVELLQVAQQVKGLTGGRGADYAFECTAIPELGAAPLAMVRNAGIACQVSGIEQKITIDMNLFEWDKIYINPLYGKCRPEIDIPILLKLYQKGDLKLDEMVTRTYTLDDLQQAFDDMRNGLNAKGVVVF</sequence>
<dbReference type="RefSeq" id="WP_154178018.1">
    <property type="nucleotide sequence ID" value="NZ_WJXZ01000014.1"/>
</dbReference>
<dbReference type="Pfam" id="PF00107">
    <property type="entry name" value="ADH_zinc_N"/>
    <property type="match status" value="1"/>
</dbReference>
<dbReference type="InterPro" id="IPR013149">
    <property type="entry name" value="ADH-like_C"/>
</dbReference>
<dbReference type="GO" id="GO:0046294">
    <property type="term" value="P:formaldehyde catabolic process"/>
    <property type="evidence" value="ECO:0007669"/>
    <property type="project" value="TreeGrafter"/>
</dbReference>
<keyword evidence="5" id="KW-0520">NAD</keyword>
<dbReference type="OrthoDB" id="9806940at2"/>
<evidence type="ECO:0000256" key="5">
    <source>
        <dbReference type="ARBA" id="ARBA00023027"/>
    </source>
</evidence>
<dbReference type="SUPFAM" id="SSF51735">
    <property type="entry name" value="NAD(P)-binding Rossmann-fold domains"/>
    <property type="match status" value="1"/>
</dbReference>
<dbReference type="PANTHER" id="PTHR43880:SF12">
    <property type="entry name" value="ALCOHOL DEHYDROGENASE CLASS-3"/>
    <property type="match status" value="1"/>
</dbReference>
<keyword evidence="9" id="KW-1185">Reference proteome</keyword>
<name>A0A7K0ETF9_9BACT</name>
<dbReference type="FunFam" id="3.40.50.720:FF:000003">
    <property type="entry name" value="S-(hydroxymethyl)glutathione dehydrogenase"/>
    <property type="match status" value="1"/>
</dbReference>